<dbReference type="AlphaFoldDB" id="A0A4Y2LZJ8"/>
<dbReference type="Proteomes" id="UP000499080">
    <property type="component" value="Unassembled WGS sequence"/>
</dbReference>
<organism evidence="3 4">
    <name type="scientific">Araneus ventricosus</name>
    <name type="common">Orbweaver spider</name>
    <name type="synonym">Epeira ventricosa</name>
    <dbReference type="NCBI Taxonomy" id="182803"/>
    <lineage>
        <taxon>Eukaryota</taxon>
        <taxon>Metazoa</taxon>
        <taxon>Ecdysozoa</taxon>
        <taxon>Arthropoda</taxon>
        <taxon>Chelicerata</taxon>
        <taxon>Arachnida</taxon>
        <taxon>Araneae</taxon>
        <taxon>Araneomorphae</taxon>
        <taxon>Entelegynae</taxon>
        <taxon>Araneoidea</taxon>
        <taxon>Araneidae</taxon>
        <taxon>Araneus</taxon>
    </lineage>
</organism>
<evidence type="ECO:0000256" key="1">
    <source>
        <dbReference type="SAM" id="MobiDB-lite"/>
    </source>
</evidence>
<dbReference type="InterPro" id="IPR048998">
    <property type="entry name" value="STPR"/>
</dbReference>
<feature type="compositionally biased region" description="Basic and acidic residues" evidence="1">
    <location>
        <begin position="117"/>
        <end position="127"/>
    </location>
</feature>
<evidence type="ECO:0000313" key="4">
    <source>
        <dbReference type="Proteomes" id="UP000499080"/>
    </source>
</evidence>
<proteinExistence type="predicted"/>
<name>A0A4Y2LZJ8_ARAVE</name>
<feature type="domain" description="STPR" evidence="2">
    <location>
        <begin position="55"/>
        <end position="126"/>
    </location>
</feature>
<keyword evidence="4" id="KW-1185">Reference proteome</keyword>
<gene>
    <name evidence="3" type="ORF">AVEN_149933_1</name>
</gene>
<comment type="caution">
    <text evidence="3">The sequence shown here is derived from an EMBL/GenBank/DDBJ whole genome shotgun (WGS) entry which is preliminary data.</text>
</comment>
<reference evidence="3 4" key="1">
    <citation type="journal article" date="2019" name="Sci. Rep.">
        <title>Orb-weaving spider Araneus ventricosus genome elucidates the spidroin gene catalogue.</title>
        <authorList>
            <person name="Kono N."/>
            <person name="Nakamura H."/>
            <person name="Ohtoshi R."/>
            <person name="Moran D.A.P."/>
            <person name="Shinohara A."/>
            <person name="Yoshida Y."/>
            <person name="Fujiwara M."/>
            <person name="Mori M."/>
            <person name="Tomita M."/>
            <person name="Arakawa K."/>
        </authorList>
    </citation>
    <scope>NUCLEOTIDE SEQUENCE [LARGE SCALE GENOMIC DNA]</scope>
</reference>
<feature type="compositionally biased region" description="Basic and acidic residues" evidence="1">
    <location>
        <begin position="94"/>
        <end position="104"/>
    </location>
</feature>
<feature type="compositionally biased region" description="Basic and acidic residues" evidence="1">
    <location>
        <begin position="71"/>
        <end position="81"/>
    </location>
</feature>
<accession>A0A4Y2LZJ8</accession>
<feature type="compositionally biased region" description="Polar residues" evidence="1">
    <location>
        <begin position="84"/>
        <end position="93"/>
    </location>
</feature>
<evidence type="ECO:0000259" key="2">
    <source>
        <dbReference type="Pfam" id="PF21107"/>
    </source>
</evidence>
<dbReference type="Pfam" id="PF21107">
    <property type="entry name" value="STPRs"/>
    <property type="match status" value="1"/>
</dbReference>
<dbReference type="EMBL" id="BGPR01006581">
    <property type="protein sequence ID" value="GBN20201.1"/>
    <property type="molecule type" value="Genomic_DNA"/>
</dbReference>
<feature type="compositionally biased region" description="Low complexity" evidence="1">
    <location>
        <begin position="55"/>
        <end position="64"/>
    </location>
</feature>
<sequence length="371" mass="43205">MPKRKRNSIAQIKTKAKKIKLSRANETDVQRQKRLQAMRDRDKTSRADESKDQQQQRLQVKRIQASASRATESEDQREHRLQTMRIQANTSRATESEDQREHRLQTKRIQANTSRATEYEDQREHRLQKMRKQARTSRATESEDQREHRLQTKRIETSTSRASERHSNLCLEGFHYDPRKDYSKHTNVIIGGMNQICKYCFALKYKCEPPGMCCCSGKVRLPALETPPEPLLSYMSGTTSESKHFLKNIRRYNSCFQMTSFGASSIVGRSGFETTFKVQGQIYHKAGSLLPLPSENAKFLQTYFIGDEEREVNQRCDNISGVRRDIVLNLQRMFHENNQLIKTFKTALEDMPSDECKVVIRADRRPVGEHE</sequence>
<feature type="compositionally biased region" description="Polar residues" evidence="1">
    <location>
        <begin position="107"/>
        <end position="116"/>
    </location>
</feature>
<protein>
    <recommendedName>
        <fullName evidence="2">STPR domain-containing protein</fullName>
    </recommendedName>
</protein>
<dbReference type="OrthoDB" id="6437743at2759"/>
<dbReference type="PANTHER" id="PTHR45786">
    <property type="entry name" value="DNA BINDING PROTEIN-LIKE"/>
    <property type="match status" value="1"/>
</dbReference>
<feature type="region of interest" description="Disordered" evidence="1">
    <location>
        <begin position="1"/>
        <end position="161"/>
    </location>
</feature>
<feature type="compositionally biased region" description="Basic and acidic residues" evidence="1">
    <location>
        <begin position="138"/>
        <end position="161"/>
    </location>
</feature>
<evidence type="ECO:0000313" key="3">
    <source>
        <dbReference type="EMBL" id="GBN20201.1"/>
    </source>
</evidence>
<dbReference type="PANTHER" id="PTHR45786:SF74">
    <property type="entry name" value="ATP-DEPENDENT DNA HELICASE"/>
    <property type="match status" value="1"/>
</dbReference>
<feature type="compositionally biased region" description="Basic and acidic residues" evidence="1">
    <location>
        <begin position="23"/>
        <end position="54"/>
    </location>
</feature>